<keyword evidence="4" id="KW-0540">Nuclease</keyword>
<dbReference type="InterPro" id="IPR047216">
    <property type="entry name" value="Endonuclease_DUF559_bact"/>
</dbReference>
<name>A0A7W6F7M3_9HYPH</name>
<dbReference type="Proteomes" id="UP000517759">
    <property type="component" value="Unassembled WGS sequence"/>
</dbReference>
<dbReference type="SUPFAM" id="SSF52980">
    <property type="entry name" value="Restriction endonuclease-like"/>
    <property type="match status" value="1"/>
</dbReference>
<feature type="region of interest" description="Disordered" evidence="1">
    <location>
        <begin position="130"/>
        <end position="152"/>
    </location>
</feature>
<proteinExistence type="predicted"/>
<reference evidence="3" key="1">
    <citation type="journal article" date="2014" name="Int. J. Syst. Evol. Microbiol.">
        <title>Complete genome of a new Firmicutes species belonging to the dominant human colonic microbiota ('Ruminococcus bicirculans') reveals two chromosomes and a selective capacity to utilize plant glucans.</title>
        <authorList>
            <consortium name="NISC Comparative Sequencing Program"/>
            <person name="Wegmann U."/>
            <person name="Louis P."/>
            <person name="Goesmann A."/>
            <person name="Henrissat B."/>
            <person name="Duncan S.H."/>
            <person name="Flint H.J."/>
        </authorList>
    </citation>
    <scope>NUCLEOTIDE SEQUENCE</scope>
    <source>
        <strain evidence="3">NBRC 107710</strain>
    </source>
</reference>
<dbReference type="PANTHER" id="PTHR38590:SF1">
    <property type="entry name" value="BLL0828 PROTEIN"/>
    <property type="match status" value="1"/>
</dbReference>
<gene>
    <name evidence="3" type="ORF">GCM10007884_21040</name>
    <name evidence="4" type="ORF">GGR33_003039</name>
</gene>
<dbReference type="Proteomes" id="UP001156881">
    <property type="component" value="Unassembled WGS sequence"/>
</dbReference>
<dbReference type="GO" id="GO:0004519">
    <property type="term" value="F:endonuclease activity"/>
    <property type="evidence" value="ECO:0007669"/>
    <property type="project" value="UniProtKB-KW"/>
</dbReference>
<evidence type="ECO:0000259" key="2">
    <source>
        <dbReference type="Pfam" id="PF04480"/>
    </source>
</evidence>
<keyword evidence="6" id="KW-1185">Reference proteome</keyword>
<reference evidence="6" key="2">
    <citation type="journal article" date="2019" name="Int. J. Syst. Evol. Microbiol.">
        <title>The Global Catalogue of Microorganisms (GCM) 10K type strain sequencing project: providing services to taxonomists for standard genome sequencing and annotation.</title>
        <authorList>
            <consortium name="The Broad Institute Genomics Platform"/>
            <consortium name="The Broad Institute Genome Sequencing Center for Infectious Disease"/>
            <person name="Wu L."/>
            <person name="Ma J."/>
        </authorList>
    </citation>
    <scope>NUCLEOTIDE SEQUENCE [LARGE SCALE GENOMIC DNA]</scope>
    <source>
        <strain evidence="6">NBRC 107710</strain>
    </source>
</reference>
<dbReference type="Pfam" id="PF04480">
    <property type="entry name" value="DUF559"/>
    <property type="match status" value="1"/>
</dbReference>
<dbReference type="RefSeq" id="WP_183506553.1">
    <property type="nucleotide sequence ID" value="NZ_BSPG01000009.1"/>
</dbReference>
<feature type="domain" description="DUF559" evidence="2">
    <location>
        <begin position="15"/>
        <end position="123"/>
    </location>
</feature>
<comment type="caution">
    <text evidence="4">The sequence shown here is derived from an EMBL/GenBank/DDBJ whole genome shotgun (WGS) entry which is preliminary data.</text>
</comment>
<keyword evidence="4" id="KW-0255">Endonuclease</keyword>
<dbReference type="InterPro" id="IPR011335">
    <property type="entry name" value="Restrct_endonuc-II-like"/>
</dbReference>
<evidence type="ECO:0000313" key="6">
    <source>
        <dbReference type="Proteomes" id="UP001156881"/>
    </source>
</evidence>
<dbReference type="Gene3D" id="3.40.960.10">
    <property type="entry name" value="VSR Endonuclease"/>
    <property type="match status" value="1"/>
</dbReference>
<evidence type="ECO:0000313" key="5">
    <source>
        <dbReference type="Proteomes" id="UP000517759"/>
    </source>
</evidence>
<protein>
    <submittedName>
        <fullName evidence="4">Very-short-patch-repair endonuclease</fullName>
    </submittedName>
</protein>
<evidence type="ECO:0000256" key="1">
    <source>
        <dbReference type="SAM" id="MobiDB-lite"/>
    </source>
</evidence>
<dbReference type="CDD" id="cd01038">
    <property type="entry name" value="Endonuclease_DUF559"/>
    <property type="match status" value="1"/>
</dbReference>
<evidence type="ECO:0000313" key="3">
    <source>
        <dbReference type="EMBL" id="GLS44117.1"/>
    </source>
</evidence>
<dbReference type="AlphaFoldDB" id="A0A7W6F7M3"/>
<dbReference type="InterPro" id="IPR007569">
    <property type="entry name" value="DUF559"/>
</dbReference>
<sequence length="152" mass="17076">MPWSKPPSKSIAPNAAKHAKTLRRTLTEPEKRLWWHLRHRLPVVATHFRRQVPIETYIADFCCLSHRLIIEVDGNQHGFERQTAYDERRTAALERCGYRVLRFSNRDVMREIDGVLATIATALAVTSADTAFSGTTPTPDPSPQGGGESAEP</sequence>
<reference evidence="3" key="4">
    <citation type="submission" date="2023-01" db="EMBL/GenBank/DDBJ databases">
        <title>Draft genome sequence of Methylobacterium brachythecii strain NBRC 107710.</title>
        <authorList>
            <person name="Sun Q."/>
            <person name="Mori K."/>
        </authorList>
    </citation>
    <scope>NUCLEOTIDE SEQUENCE</scope>
    <source>
        <strain evidence="3">NBRC 107710</strain>
    </source>
</reference>
<organism evidence="4 5">
    <name type="scientific">Methylobacterium brachythecii</name>
    <dbReference type="NCBI Taxonomy" id="1176177"/>
    <lineage>
        <taxon>Bacteria</taxon>
        <taxon>Pseudomonadati</taxon>
        <taxon>Pseudomonadota</taxon>
        <taxon>Alphaproteobacteria</taxon>
        <taxon>Hyphomicrobiales</taxon>
        <taxon>Methylobacteriaceae</taxon>
        <taxon>Methylobacterium</taxon>
    </lineage>
</organism>
<dbReference type="EMBL" id="JACIDN010000005">
    <property type="protein sequence ID" value="MBB3903530.1"/>
    <property type="molecule type" value="Genomic_DNA"/>
</dbReference>
<dbReference type="EMBL" id="BSPG01000009">
    <property type="protein sequence ID" value="GLS44117.1"/>
    <property type="molecule type" value="Genomic_DNA"/>
</dbReference>
<keyword evidence="4" id="KW-0378">Hydrolase</keyword>
<evidence type="ECO:0000313" key="4">
    <source>
        <dbReference type="EMBL" id="MBB3903530.1"/>
    </source>
</evidence>
<accession>A0A7W6F7M3</accession>
<dbReference type="PANTHER" id="PTHR38590">
    <property type="entry name" value="BLL0828 PROTEIN"/>
    <property type="match status" value="1"/>
</dbReference>
<reference evidence="4 5" key="3">
    <citation type="submission" date="2020-08" db="EMBL/GenBank/DDBJ databases">
        <title>Genomic Encyclopedia of Type Strains, Phase IV (KMG-IV): sequencing the most valuable type-strain genomes for metagenomic binning, comparative biology and taxonomic classification.</title>
        <authorList>
            <person name="Goeker M."/>
        </authorList>
    </citation>
    <scope>NUCLEOTIDE SEQUENCE [LARGE SCALE GENOMIC DNA]</scope>
    <source>
        <strain evidence="4 5">DSM 24105</strain>
    </source>
</reference>